<dbReference type="GO" id="GO:0070192">
    <property type="term" value="P:chromosome organization involved in meiotic cell cycle"/>
    <property type="evidence" value="ECO:0007669"/>
    <property type="project" value="TreeGrafter"/>
</dbReference>
<dbReference type="GO" id="GO:0043047">
    <property type="term" value="F:single-stranded telomeric DNA binding"/>
    <property type="evidence" value="ECO:0007669"/>
    <property type="project" value="TreeGrafter"/>
</dbReference>
<dbReference type="EMBL" id="MU006816">
    <property type="protein sequence ID" value="KAF2634681.1"/>
    <property type="molecule type" value="Genomic_DNA"/>
</dbReference>
<dbReference type="GO" id="GO:0007004">
    <property type="term" value="P:telomere maintenance via telomerase"/>
    <property type="evidence" value="ECO:0007669"/>
    <property type="project" value="TreeGrafter"/>
</dbReference>
<feature type="compositionally biased region" description="Basic and acidic residues" evidence="2">
    <location>
        <begin position="514"/>
        <end position="525"/>
    </location>
</feature>
<keyword evidence="1" id="KW-0175">Coiled coil</keyword>
<reference evidence="3" key="1">
    <citation type="journal article" date="2020" name="Stud. Mycol.">
        <title>101 Dothideomycetes genomes: a test case for predicting lifestyles and emergence of pathogens.</title>
        <authorList>
            <person name="Haridas S."/>
            <person name="Albert R."/>
            <person name="Binder M."/>
            <person name="Bloem J."/>
            <person name="Labutti K."/>
            <person name="Salamov A."/>
            <person name="Andreopoulos B."/>
            <person name="Baker S."/>
            <person name="Barry K."/>
            <person name="Bills G."/>
            <person name="Bluhm B."/>
            <person name="Cannon C."/>
            <person name="Castanera R."/>
            <person name="Culley D."/>
            <person name="Daum C."/>
            <person name="Ezra D."/>
            <person name="Gonzalez J."/>
            <person name="Henrissat B."/>
            <person name="Kuo A."/>
            <person name="Liang C."/>
            <person name="Lipzen A."/>
            <person name="Lutzoni F."/>
            <person name="Magnuson J."/>
            <person name="Mondo S."/>
            <person name="Nolan M."/>
            <person name="Ohm R."/>
            <person name="Pangilinan J."/>
            <person name="Park H.-J."/>
            <person name="Ramirez L."/>
            <person name="Alfaro M."/>
            <person name="Sun H."/>
            <person name="Tritt A."/>
            <person name="Yoshinaga Y."/>
            <person name="Zwiers L.-H."/>
            <person name="Turgeon B."/>
            <person name="Goodwin S."/>
            <person name="Spatafora J."/>
            <person name="Crous P."/>
            <person name="Grigoriev I."/>
        </authorList>
    </citation>
    <scope>NUCLEOTIDE SEQUENCE</scope>
    <source>
        <strain evidence="3">CBS 473.64</strain>
    </source>
</reference>
<dbReference type="PANTHER" id="PTHR18867">
    <property type="entry name" value="RAD50"/>
    <property type="match status" value="1"/>
</dbReference>
<dbReference type="GO" id="GO:0006302">
    <property type="term" value="P:double-strand break repair"/>
    <property type="evidence" value="ECO:0007669"/>
    <property type="project" value="TreeGrafter"/>
</dbReference>
<feature type="compositionally biased region" description="Low complexity" evidence="2">
    <location>
        <begin position="145"/>
        <end position="161"/>
    </location>
</feature>
<evidence type="ECO:0000313" key="3">
    <source>
        <dbReference type="EMBL" id="KAF2634681.1"/>
    </source>
</evidence>
<dbReference type="PANTHER" id="PTHR18867:SF12">
    <property type="entry name" value="DNA REPAIR PROTEIN RAD50"/>
    <property type="match status" value="1"/>
</dbReference>
<dbReference type="GO" id="GO:0003691">
    <property type="term" value="F:double-stranded telomeric DNA binding"/>
    <property type="evidence" value="ECO:0007669"/>
    <property type="project" value="TreeGrafter"/>
</dbReference>
<proteinExistence type="predicted"/>
<dbReference type="AlphaFoldDB" id="A0A6A6RJQ4"/>
<feature type="compositionally biased region" description="Basic and acidic residues" evidence="2">
    <location>
        <begin position="232"/>
        <end position="242"/>
    </location>
</feature>
<organism evidence="3 4">
    <name type="scientific">Massarina eburnea CBS 473.64</name>
    <dbReference type="NCBI Taxonomy" id="1395130"/>
    <lineage>
        <taxon>Eukaryota</taxon>
        <taxon>Fungi</taxon>
        <taxon>Dikarya</taxon>
        <taxon>Ascomycota</taxon>
        <taxon>Pezizomycotina</taxon>
        <taxon>Dothideomycetes</taxon>
        <taxon>Pleosporomycetidae</taxon>
        <taxon>Pleosporales</taxon>
        <taxon>Massarineae</taxon>
        <taxon>Massarinaceae</taxon>
        <taxon>Massarina</taxon>
    </lineage>
</organism>
<dbReference type="Proteomes" id="UP000799753">
    <property type="component" value="Unassembled WGS sequence"/>
</dbReference>
<feature type="coiled-coil region" evidence="1">
    <location>
        <begin position="734"/>
        <end position="772"/>
    </location>
</feature>
<dbReference type="GO" id="GO:0030870">
    <property type="term" value="C:Mre11 complex"/>
    <property type="evidence" value="ECO:0007669"/>
    <property type="project" value="TreeGrafter"/>
</dbReference>
<accession>A0A6A6RJQ4</accession>
<dbReference type="GO" id="GO:0000794">
    <property type="term" value="C:condensed nuclear chromosome"/>
    <property type="evidence" value="ECO:0007669"/>
    <property type="project" value="TreeGrafter"/>
</dbReference>
<sequence length="890" mass="98642">MAKMKNKKAEEQVDWNSPPPSPKAASKEPVTEPIPASPASLLLSEETTEPTLTESTPEDLARSSDSPNVAKIDEKPVEGSTLEPSPPEPATEGILAEGPLAPPSPPQSEVPSPLEEEETEPAPEAVKEDEIPDNRGQAEGVNSDPVAEPASEPASEEAPVATDSLSVETDQPATQETETLEPTSTEVAEGSVEESLPPAEERPSEENTREVVETTADPVPVTAESTVKSLPKQKEIVEDVKGPEPIPEDTVKEVKELDPLPVEVSVKAALEAPEVPFEVPQAAAEAPETTIAPPEPPVERPVEIPIFAPVEAKSPPRPKAASPILPEEHSFSPRSIVTERPPVSNTFLRSPPKPSAINHIIEDSRPPSAPSPPVTRARPRYNTSAFETDSEDDSALIRPRLRDEALSRESSRGPNYPPTQPRSLFASRVPVEHYSSPPPPPPPPPGYHHSGYYPPAPPYYHGPSHMRQPGGYPQHSPYGPSSHVSHTSHSSSPYPETWQHPPHYGPYGTHSPRRHDSLSSRDFGRDFGGLPTLENGPLDDETNVFSRLSQAIPDLHVLLAKYKETHGQLGVREELLRRADAEQQEKLRAKDQEIQSLRERVTRLESKHSIEASKLRLEIGNMEDQVKELKEQLAETVKFKSEAEKLRATLDRATKYWESRHKELEEAHSTLKKLSTEEAAKSRKEFDEWRSTATTKHDAEKIALAIQFDKKLKEADVSTDNLRQDAAAAFAKEKDALKRQQREREANFDNVRKELESKLGSAQLDREQALKREREGMEAWAKERGNLVQSHREDIQSLRMSIKNEADKSWIDLHAEANRKAEERNALAEQLMKEKDGLQKQYNALKAESGKERDIIKSVVGNLESEKARLEKLMECYGDIAEIKSKGDTY</sequence>
<feature type="compositionally biased region" description="Basic and acidic residues" evidence="2">
    <location>
        <begin position="199"/>
        <end position="212"/>
    </location>
</feature>
<evidence type="ECO:0000256" key="2">
    <source>
        <dbReference type="SAM" id="MobiDB-lite"/>
    </source>
</evidence>
<protein>
    <submittedName>
        <fullName evidence="3">Uncharacterized protein</fullName>
    </submittedName>
</protein>
<dbReference type="OrthoDB" id="6365728at2759"/>
<gene>
    <name evidence="3" type="ORF">P280DRAFT_233791</name>
</gene>
<feature type="compositionally biased region" description="Low complexity" evidence="2">
    <location>
        <begin position="481"/>
        <end position="492"/>
    </location>
</feature>
<feature type="compositionally biased region" description="Basic and acidic residues" evidence="2">
    <location>
        <begin position="400"/>
        <end position="411"/>
    </location>
</feature>
<feature type="compositionally biased region" description="Pro residues" evidence="2">
    <location>
        <begin position="436"/>
        <end position="446"/>
    </location>
</feature>
<dbReference type="GO" id="GO:0000722">
    <property type="term" value="P:telomere maintenance via recombination"/>
    <property type="evidence" value="ECO:0007669"/>
    <property type="project" value="TreeGrafter"/>
</dbReference>
<feature type="region of interest" description="Disordered" evidence="2">
    <location>
        <begin position="309"/>
        <end position="538"/>
    </location>
</feature>
<evidence type="ECO:0000256" key="1">
    <source>
        <dbReference type="SAM" id="Coils"/>
    </source>
</evidence>
<feature type="coiled-coil region" evidence="1">
    <location>
        <begin position="814"/>
        <end position="848"/>
    </location>
</feature>
<keyword evidence="4" id="KW-1185">Reference proteome</keyword>
<feature type="compositionally biased region" description="Polar residues" evidence="2">
    <location>
        <begin position="163"/>
        <end position="186"/>
    </location>
</feature>
<evidence type="ECO:0000313" key="4">
    <source>
        <dbReference type="Proteomes" id="UP000799753"/>
    </source>
</evidence>
<feature type="compositionally biased region" description="Low complexity" evidence="2">
    <location>
        <begin position="37"/>
        <end position="55"/>
    </location>
</feature>
<name>A0A6A6RJQ4_9PLEO</name>
<dbReference type="GO" id="GO:0051880">
    <property type="term" value="F:G-quadruplex DNA binding"/>
    <property type="evidence" value="ECO:0007669"/>
    <property type="project" value="TreeGrafter"/>
</dbReference>
<feature type="coiled-coil region" evidence="1">
    <location>
        <begin position="572"/>
        <end position="639"/>
    </location>
</feature>
<feature type="region of interest" description="Disordered" evidence="2">
    <location>
        <begin position="1"/>
        <end position="254"/>
    </location>
</feature>